<dbReference type="GO" id="GO:0005768">
    <property type="term" value="C:endosome"/>
    <property type="evidence" value="ECO:0007669"/>
    <property type="project" value="TreeGrafter"/>
</dbReference>
<keyword evidence="5" id="KW-0915">Sodium</keyword>
<feature type="compositionally biased region" description="Low complexity" evidence="11">
    <location>
        <begin position="932"/>
        <end position="965"/>
    </location>
</feature>
<feature type="compositionally biased region" description="Low complexity" evidence="11">
    <location>
        <begin position="793"/>
        <end position="808"/>
    </location>
</feature>
<feature type="transmembrane region" description="Helical" evidence="12">
    <location>
        <begin position="434"/>
        <end position="454"/>
    </location>
</feature>
<keyword evidence="15" id="KW-1185">Reference proteome</keyword>
<dbReference type="Proteomes" id="UP001054857">
    <property type="component" value="Unassembled WGS sequence"/>
</dbReference>
<keyword evidence="4 12" id="KW-1133">Transmembrane helix</keyword>
<feature type="compositionally biased region" description="Gly residues" evidence="11">
    <location>
        <begin position="1014"/>
        <end position="1025"/>
    </location>
</feature>
<gene>
    <name evidence="14" type="ORF">Agub_g14669</name>
</gene>
<dbReference type="PRINTS" id="PR01084">
    <property type="entry name" value="NAHEXCHNGR"/>
</dbReference>
<name>A0AAD3HSI5_9CHLO</name>
<dbReference type="PANTHER" id="PTHR10110:SF187">
    <property type="entry name" value="SODIUM_HYDROGEN EXCHANGER"/>
    <property type="match status" value="1"/>
</dbReference>
<dbReference type="InterPro" id="IPR018422">
    <property type="entry name" value="Cation/H_exchanger_CPA1"/>
</dbReference>
<feature type="transmembrane region" description="Helical" evidence="12">
    <location>
        <begin position="217"/>
        <end position="239"/>
    </location>
</feature>
<comment type="catalytic activity">
    <reaction evidence="10">
        <text>K(+)(in) + H(+)(out) = K(+)(out) + H(+)(in)</text>
        <dbReference type="Rhea" id="RHEA:29467"/>
        <dbReference type="ChEBI" id="CHEBI:15378"/>
        <dbReference type="ChEBI" id="CHEBI:29103"/>
    </reaction>
</comment>
<feature type="region of interest" description="Disordered" evidence="11">
    <location>
        <begin position="489"/>
        <end position="538"/>
    </location>
</feature>
<evidence type="ECO:0000256" key="9">
    <source>
        <dbReference type="ARBA" id="ARBA00047524"/>
    </source>
</evidence>
<proteinExistence type="predicted"/>
<evidence type="ECO:0000256" key="4">
    <source>
        <dbReference type="ARBA" id="ARBA00022989"/>
    </source>
</evidence>
<feature type="transmembrane region" description="Helical" evidence="12">
    <location>
        <begin position="144"/>
        <end position="165"/>
    </location>
</feature>
<comment type="caution">
    <text evidence="14">The sequence shown here is derived from an EMBL/GenBank/DDBJ whole genome shotgun (WGS) entry which is preliminary data.</text>
</comment>
<dbReference type="InterPro" id="IPR006153">
    <property type="entry name" value="Cation/H_exchanger_TM"/>
</dbReference>
<keyword evidence="6" id="KW-0406">Ion transport</keyword>
<feature type="transmembrane region" description="Helical" evidence="12">
    <location>
        <begin position="107"/>
        <end position="132"/>
    </location>
</feature>
<dbReference type="AlphaFoldDB" id="A0AAD3HSI5"/>
<dbReference type="GO" id="GO:0098719">
    <property type="term" value="P:sodium ion import across plasma membrane"/>
    <property type="evidence" value="ECO:0007669"/>
    <property type="project" value="TreeGrafter"/>
</dbReference>
<feature type="compositionally biased region" description="Acidic residues" evidence="11">
    <location>
        <begin position="493"/>
        <end position="502"/>
    </location>
</feature>
<dbReference type="InterPro" id="IPR004709">
    <property type="entry name" value="NaH_exchanger"/>
</dbReference>
<feature type="compositionally biased region" description="Low complexity" evidence="11">
    <location>
        <begin position="1052"/>
        <end position="1066"/>
    </location>
</feature>
<dbReference type="GO" id="GO:0005886">
    <property type="term" value="C:plasma membrane"/>
    <property type="evidence" value="ECO:0007669"/>
    <property type="project" value="TreeGrafter"/>
</dbReference>
<dbReference type="PANTHER" id="PTHR10110">
    <property type="entry name" value="SODIUM/HYDROGEN EXCHANGER"/>
    <property type="match status" value="1"/>
</dbReference>
<feature type="domain" description="Cation/H+ exchanger transmembrane" evidence="13">
    <location>
        <begin position="30"/>
        <end position="241"/>
    </location>
</feature>
<keyword evidence="8" id="KW-0739">Sodium transport</keyword>
<feature type="compositionally biased region" description="Low complexity" evidence="11">
    <location>
        <begin position="819"/>
        <end position="837"/>
    </location>
</feature>
<feature type="domain" description="Cation/H+ exchanger transmembrane" evidence="13">
    <location>
        <begin position="274"/>
        <end position="455"/>
    </location>
</feature>
<evidence type="ECO:0000259" key="13">
    <source>
        <dbReference type="Pfam" id="PF00999"/>
    </source>
</evidence>
<feature type="transmembrane region" description="Helical" evidence="12">
    <location>
        <begin position="12"/>
        <end position="33"/>
    </location>
</feature>
<evidence type="ECO:0000256" key="12">
    <source>
        <dbReference type="SAM" id="Phobius"/>
    </source>
</evidence>
<evidence type="ECO:0000256" key="3">
    <source>
        <dbReference type="ARBA" id="ARBA00022692"/>
    </source>
</evidence>
<evidence type="ECO:0000313" key="14">
    <source>
        <dbReference type="EMBL" id="GFR52219.1"/>
    </source>
</evidence>
<feature type="compositionally biased region" description="Acidic residues" evidence="11">
    <location>
        <begin position="577"/>
        <end position="586"/>
    </location>
</feature>
<sequence length="1111" mass="113589">MAEDVVDPSPEAAAPTSVALLIQLILLAAAFVIGRWLERIRFQWLGEAGAALLLGLGVGLVLRAAGVGARLAAAVAFKGGIFFYVLLPVIMFDAGYSLDTRMFIRNLGSVCAFAFAGTTISCFVVGLMMWAFGEWGWCFRMPLLHNLTFGALISATDPVTVLAVFQKLHAQPDLYMNVFGESVLNDAVGMVLFNVLSSFAGGKSVGAGSVMAGIGQFFGIFLGSTVIGLAVGLLAAFIFRSRYFYSGPVVRAPTSSSDDGSGGGRAAEQLGGGSTTFEVGLAVVFAYGSYLVADAAHCSGIVAVVVNGMVMNMYVRPNLSEEAEHRIETLFKTLASLFELFVFCYIGSTLFLQEEQFDIVGYTALCLLALAVSRAANVLPCAAVVNLLRPMERRLPARSQAMMWWSGLRGAMAFALSVEASDRFGVYGKVMKTCTFYVIFITVLINGGSCGYLLERLRLRACDEEGLMQGAADEEGGGDQLCCGCVKGRGGSEEGEEDDEEEGSGRGRAGERVTTGLLQLPVVNHGSRGSRNWHVGGGGGGGGGEVYGGNDGGCGNTGHKDGFRNGHSAYYKSLEKEEQEEPDGEGEQGGQLGAAASSARPALHPHHLHLQLEGYQVRQLSSSSSIGTGTGTKYDFDITKAIEAASAATAVATPPAAAAAAAAITGSHRRHRSVDLAEAAVAAAEALSMAAMVAGSGKEEVANGGRHELPQQQQPLQVGGPATTLEAAATAAAEEEATGGFKTPPPKGSRVTGAAGSSRSLRGGGLFSGGSGGGAGSAGSNGGGGGSGGGSGPRMSKSKSMSSGFSGEATGGGAGRGGASASSSSGSAAAGAAAGSSGRAGGGGHVRSLSRPSALLEKFRSLNDGRLVERFDEFDRRMSKVLIHPDARREADLVELASPGAFRAALSARHQHPHTPPPPLQLPHPQHPHPHPQQLTTPPAQQQQQQRSSARQGSGSSAGASMSMGVGHWAGSGPQQPTHHAQEQPSPFSSPPAVSAAPSHGPCTPLEQKMGSAVGSGGGGSGRGAGRLQPQMLTFASPPTPPEERGQGGEGQQRQGAGQGTEAAAGMVGVPARGSAPAALSLLGGECDMVESGGRQLANSTSAPAESSEGR</sequence>
<evidence type="ECO:0000313" key="15">
    <source>
        <dbReference type="Proteomes" id="UP001054857"/>
    </source>
</evidence>
<evidence type="ECO:0000256" key="7">
    <source>
        <dbReference type="ARBA" id="ARBA00023136"/>
    </source>
</evidence>
<feature type="transmembrane region" description="Helical" evidence="12">
    <location>
        <begin position="334"/>
        <end position="353"/>
    </location>
</feature>
<keyword evidence="2" id="KW-0813">Transport</keyword>
<accession>A0AAD3HSI5</accession>
<comment type="catalytic activity">
    <reaction evidence="9">
        <text>Na(+)(in) + H(+)(out) = Na(+)(out) + H(+)(in)</text>
        <dbReference type="Rhea" id="RHEA:29419"/>
        <dbReference type="ChEBI" id="CHEBI:15378"/>
        <dbReference type="ChEBI" id="CHEBI:29101"/>
    </reaction>
</comment>
<evidence type="ECO:0000256" key="11">
    <source>
        <dbReference type="SAM" id="MobiDB-lite"/>
    </source>
</evidence>
<organism evidence="14 15">
    <name type="scientific">Astrephomene gubernaculifera</name>
    <dbReference type="NCBI Taxonomy" id="47775"/>
    <lineage>
        <taxon>Eukaryota</taxon>
        <taxon>Viridiplantae</taxon>
        <taxon>Chlorophyta</taxon>
        <taxon>core chlorophytes</taxon>
        <taxon>Chlorophyceae</taxon>
        <taxon>CS clade</taxon>
        <taxon>Chlamydomonadales</taxon>
        <taxon>Astrephomenaceae</taxon>
        <taxon>Astrephomene</taxon>
    </lineage>
</organism>
<feature type="compositionally biased region" description="Gly residues" evidence="11">
    <location>
        <begin position="762"/>
        <end position="792"/>
    </location>
</feature>
<dbReference type="Pfam" id="PF00999">
    <property type="entry name" value="Na_H_Exchanger"/>
    <property type="match status" value="2"/>
</dbReference>
<feature type="region of interest" description="Disordered" evidence="11">
    <location>
        <begin position="724"/>
        <end position="849"/>
    </location>
</feature>
<comment type="subcellular location">
    <subcellularLocation>
        <location evidence="1">Membrane</location>
        <topology evidence="1">Multi-pass membrane protein</topology>
    </subcellularLocation>
</comment>
<keyword evidence="3 12" id="KW-0812">Transmembrane</keyword>
<dbReference type="GO" id="GO:0015386">
    <property type="term" value="F:potassium:proton antiporter activity"/>
    <property type="evidence" value="ECO:0007669"/>
    <property type="project" value="TreeGrafter"/>
</dbReference>
<evidence type="ECO:0000256" key="6">
    <source>
        <dbReference type="ARBA" id="ARBA00023065"/>
    </source>
</evidence>
<feature type="compositionally biased region" description="Gly residues" evidence="11">
    <location>
        <begin position="809"/>
        <end position="818"/>
    </location>
</feature>
<dbReference type="GO" id="GO:0051453">
    <property type="term" value="P:regulation of intracellular pH"/>
    <property type="evidence" value="ECO:0007669"/>
    <property type="project" value="TreeGrafter"/>
</dbReference>
<dbReference type="EMBL" id="BMAR01000059">
    <property type="protein sequence ID" value="GFR52219.1"/>
    <property type="molecule type" value="Genomic_DNA"/>
</dbReference>
<keyword evidence="7 12" id="KW-0472">Membrane</keyword>
<feature type="region of interest" description="Disordered" evidence="11">
    <location>
        <begin position="907"/>
        <end position="1070"/>
    </location>
</feature>
<feature type="region of interest" description="Disordered" evidence="11">
    <location>
        <begin position="1092"/>
        <end position="1111"/>
    </location>
</feature>
<evidence type="ECO:0000256" key="10">
    <source>
        <dbReference type="ARBA" id="ARBA00047912"/>
    </source>
</evidence>
<evidence type="ECO:0000256" key="5">
    <source>
        <dbReference type="ARBA" id="ARBA00023053"/>
    </source>
</evidence>
<dbReference type="GO" id="GO:0015385">
    <property type="term" value="F:sodium:proton antiporter activity"/>
    <property type="evidence" value="ECO:0007669"/>
    <property type="project" value="InterPro"/>
</dbReference>
<feature type="transmembrane region" description="Helical" evidence="12">
    <location>
        <begin position="359"/>
        <end position="388"/>
    </location>
</feature>
<feature type="region of interest" description="Disordered" evidence="11">
    <location>
        <begin position="574"/>
        <end position="601"/>
    </location>
</feature>
<evidence type="ECO:0000256" key="1">
    <source>
        <dbReference type="ARBA" id="ARBA00004141"/>
    </source>
</evidence>
<feature type="compositionally biased region" description="Low complexity" evidence="11">
    <location>
        <begin position="985"/>
        <end position="999"/>
    </location>
</feature>
<evidence type="ECO:0000256" key="2">
    <source>
        <dbReference type="ARBA" id="ARBA00022448"/>
    </source>
</evidence>
<feature type="transmembrane region" description="Helical" evidence="12">
    <location>
        <begin position="71"/>
        <end position="95"/>
    </location>
</feature>
<evidence type="ECO:0000256" key="8">
    <source>
        <dbReference type="ARBA" id="ARBA00023201"/>
    </source>
</evidence>
<dbReference type="Gene3D" id="6.10.140.1330">
    <property type="match status" value="1"/>
</dbReference>
<feature type="transmembrane region" description="Helical" evidence="12">
    <location>
        <begin position="45"/>
        <end position="65"/>
    </location>
</feature>
<reference evidence="14 15" key="1">
    <citation type="journal article" date="2021" name="Sci. Rep.">
        <title>Genome sequencing of the multicellular alga Astrephomene provides insights into convergent evolution of germ-soma differentiation.</title>
        <authorList>
            <person name="Yamashita S."/>
            <person name="Yamamoto K."/>
            <person name="Matsuzaki R."/>
            <person name="Suzuki S."/>
            <person name="Yamaguchi H."/>
            <person name="Hirooka S."/>
            <person name="Minakuchi Y."/>
            <person name="Miyagishima S."/>
            <person name="Kawachi M."/>
            <person name="Toyoda A."/>
            <person name="Nozaki H."/>
        </authorList>
    </citation>
    <scope>NUCLEOTIDE SEQUENCE [LARGE SCALE GENOMIC DNA]</scope>
    <source>
        <strain evidence="14 15">NIES-4017</strain>
    </source>
</reference>
<protein>
    <recommendedName>
        <fullName evidence="13">Cation/H+ exchanger transmembrane domain-containing protein</fullName>
    </recommendedName>
</protein>